<evidence type="ECO:0000313" key="1">
    <source>
        <dbReference type="EMBL" id="PZP56569.1"/>
    </source>
</evidence>
<feature type="non-terminal residue" evidence="1">
    <location>
        <position position="178"/>
    </location>
</feature>
<dbReference type="AlphaFoldDB" id="A0A2W5HSB0"/>
<dbReference type="Proteomes" id="UP000249739">
    <property type="component" value="Unassembled WGS sequence"/>
</dbReference>
<gene>
    <name evidence="1" type="ORF">DI586_03155</name>
</gene>
<proteinExistence type="predicted"/>
<reference evidence="1 2" key="1">
    <citation type="submission" date="2017-08" db="EMBL/GenBank/DDBJ databases">
        <title>Infants hospitalized years apart are colonized by the same room-sourced microbial strains.</title>
        <authorList>
            <person name="Brooks B."/>
            <person name="Olm M.R."/>
            <person name="Firek B.A."/>
            <person name="Baker R."/>
            <person name="Thomas B.C."/>
            <person name="Morowitz M.J."/>
            <person name="Banfield J.F."/>
        </authorList>
    </citation>
    <scope>NUCLEOTIDE SEQUENCE [LARGE SCALE GENOMIC DNA]</scope>
    <source>
        <strain evidence="1">S2_006_000_R2_64</strain>
    </source>
</reference>
<organism evidence="1 2">
    <name type="scientific">Micavibrio aeruginosavorus</name>
    <dbReference type="NCBI Taxonomy" id="349221"/>
    <lineage>
        <taxon>Bacteria</taxon>
        <taxon>Pseudomonadati</taxon>
        <taxon>Bdellovibrionota</taxon>
        <taxon>Bdellovibrionia</taxon>
        <taxon>Bdellovibrionales</taxon>
        <taxon>Pseudobdellovibrionaceae</taxon>
        <taxon>Micavibrio</taxon>
    </lineage>
</organism>
<protein>
    <submittedName>
        <fullName evidence="1">Uncharacterized protein</fullName>
    </submittedName>
</protein>
<name>A0A2W5HSB0_9BACT</name>
<dbReference type="EMBL" id="QFOT01000021">
    <property type="protein sequence ID" value="PZP56569.1"/>
    <property type="molecule type" value="Genomic_DNA"/>
</dbReference>
<comment type="caution">
    <text evidence="1">The sequence shown here is derived from an EMBL/GenBank/DDBJ whole genome shotgun (WGS) entry which is preliminary data.</text>
</comment>
<accession>A0A2W5HSB0</accession>
<sequence length="178" mass="19962">MDSLSPEFSTGNNRQVLTVRAAIGLVQSYLGYDASEDPKYLIHDLMHILADAVSGIVADERRAGIMEYHMLTHSLQISDISENGYITRWKHKTSISMEELAETYARNGANLIKAAIHSERNKIVKAVSEDRHGNVLVEQKHVEEIEKQFQDNPRIKGLESLLYPDALTAMGMPLHSFG</sequence>
<evidence type="ECO:0000313" key="2">
    <source>
        <dbReference type="Proteomes" id="UP000249739"/>
    </source>
</evidence>